<sequence length="365" mass="38974">MAFPDKPIAHLLGSNGAVHAVTYSASPGTYILTGSSDRSIRLYNPQPNTSIYPSSSNSSYITAKIPSSPPSIPEGRLIQTYSAHGYEVLSLTVSSDNARFASSGGDRTVFLWDVTTAKTIRRFGGNAQSHSARINAVALAGEDDSLIVSGSLDASVRLWDCKSTSFKPVQVLTEARDAISAVVVRGPEILAGSVDGRVRSYDVRMGRCVTDVQGPSVTSLCLTKDGKAVLVGSLDSKVRLMDRESGGCLKTYADPGRKNEDLRMQAILGGKDQYVLAGDEMNGKPEQNGDGKLWAWDVVTGEVKAKVNVPWGPAGAETRKKLIGKDGKEKERNNVVSCMAWREHGFGDQYCVGGTSGAVTVFGYQ</sequence>
<keyword evidence="8" id="KW-1185">Reference proteome</keyword>
<comment type="caution">
    <text evidence="7">The sequence shown here is derived from an EMBL/GenBank/DDBJ whole genome shotgun (WGS) entry which is preliminary data.</text>
</comment>
<dbReference type="PRINTS" id="PR00320">
    <property type="entry name" value="GPROTEINBRPT"/>
</dbReference>
<evidence type="ECO:0000256" key="3">
    <source>
        <dbReference type="ARBA" id="ARBA00022574"/>
    </source>
</evidence>
<protein>
    <submittedName>
        <fullName evidence="7">WD40-repeat-containing domain protein</fullName>
    </submittedName>
</protein>
<dbReference type="InterPro" id="IPR036322">
    <property type="entry name" value="WD40_repeat_dom_sf"/>
</dbReference>
<dbReference type="InterPro" id="IPR015943">
    <property type="entry name" value="WD40/YVTN_repeat-like_dom_sf"/>
</dbReference>
<comment type="similarity">
    <text evidence="5">Belongs to the WD repeat MORG1 family.</text>
</comment>
<evidence type="ECO:0000313" key="8">
    <source>
        <dbReference type="Proteomes" id="UP000193689"/>
    </source>
</evidence>
<dbReference type="GO" id="GO:0071013">
    <property type="term" value="C:catalytic step 2 spliceosome"/>
    <property type="evidence" value="ECO:0007669"/>
    <property type="project" value="TreeGrafter"/>
</dbReference>
<dbReference type="InParanoid" id="A0A1Y2EJD0"/>
<dbReference type="OrthoDB" id="71437at2759"/>
<keyword evidence="4" id="KW-0677">Repeat</keyword>
<dbReference type="Gene3D" id="2.130.10.10">
    <property type="entry name" value="YVTN repeat-like/Quinoprotein amine dehydrogenase"/>
    <property type="match status" value="1"/>
</dbReference>
<dbReference type="InterPro" id="IPR001680">
    <property type="entry name" value="WD40_rpt"/>
</dbReference>
<evidence type="ECO:0000256" key="6">
    <source>
        <dbReference type="PROSITE-ProRule" id="PRU00221"/>
    </source>
</evidence>
<dbReference type="GeneID" id="63773640"/>
<reference evidence="7 8" key="1">
    <citation type="submission" date="2016-07" db="EMBL/GenBank/DDBJ databases">
        <title>Pervasive Adenine N6-methylation of Active Genes in Fungi.</title>
        <authorList>
            <consortium name="DOE Joint Genome Institute"/>
            <person name="Mondo S.J."/>
            <person name="Dannebaum R.O."/>
            <person name="Kuo R.C."/>
            <person name="Labutti K."/>
            <person name="Haridas S."/>
            <person name="Kuo A."/>
            <person name="Salamov A."/>
            <person name="Ahrendt S.R."/>
            <person name="Lipzen A."/>
            <person name="Sullivan W."/>
            <person name="Andreopoulos W.B."/>
            <person name="Clum A."/>
            <person name="Lindquist E."/>
            <person name="Daum C."/>
            <person name="Ramamoorthy G.K."/>
            <person name="Gryganskyi A."/>
            <person name="Culley D."/>
            <person name="Magnuson J.K."/>
            <person name="James T.Y."/>
            <person name="O'Malley M.A."/>
            <person name="Stajich J.E."/>
            <person name="Spatafora J.W."/>
            <person name="Visel A."/>
            <person name="Grigoriev I.V."/>
        </authorList>
    </citation>
    <scope>NUCLEOTIDE SEQUENCE [LARGE SCALE GENOMIC DNA]</scope>
    <source>
        <strain evidence="7 8">CBS 129021</strain>
    </source>
</reference>
<dbReference type="STRING" id="1141098.A0A1Y2EJD0"/>
<dbReference type="PANTHER" id="PTHR22842">
    <property type="entry name" value="WD40 REPEAT PROTEIN"/>
    <property type="match status" value="1"/>
</dbReference>
<proteinExistence type="inferred from homology"/>
<comment type="subcellular location">
    <subcellularLocation>
        <location evidence="1">Cytoplasm</location>
    </subcellularLocation>
</comment>
<dbReference type="SUPFAM" id="SSF50978">
    <property type="entry name" value="WD40 repeat-like"/>
    <property type="match status" value="1"/>
</dbReference>
<keyword evidence="2" id="KW-0963">Cytoplasm</keyword>
<organism evidence="7 8">
    <name type="scientific">Pseudomassariella vexata</name>
    <dbReference type="NCBI Taxonomy" id="1141098"/>
    <lineage>
        <taxon>Eukaryota</taxon>
        <taxon>Fungi</taxon>
        <taxon>Dikarya</taxon>
        <taxon>Ascomycota</taxon>
        <taxon>Pezizomycotina</taxon>
        <taxon>Sordariomycetes</taxon>
        <taxon>Xylariomycetidae</taxon>
        <taxon>Amphisphaeriales</taxon>
        <taxon>Pseudomassariaceae</taxon>
        <taxon>Pseudomassariella</taxon>
    </lineage>
</organism>
<dbReference type="GO" id="GO:0005737">
    <property type="term" value="C:cytoplasm"/>
    <property type="evidence" value="ECO:0007669"/>
    <property type="project" value="UniProtKB-SubCell"/>
</dbReference>
<keyword evidence="3 6" id="KW-0853">WD repeat</keyword>
<dbReference type="PANTHER" id="PTHR22842:SF3">
    <property type="entry name" value="WD REPEAT DOMAIN-CONTAINING PROTEIN 83"/>
    <property type="match status" value="1"/>
</dbReference>
<feature type="repeat" description="WD" evidence="6">
    <location>
        <begin position="81"/>
        <end position="122"/>
    </location>
</feature>
<evidence type="ECO:0000256" key="5">
    <source>
        <dbReference type="ARBA" id="ARBA00038145"/>
    </source>
</evidence>
<dbReference type="RefSeq" id="XP_040721261.1">
    <property type="nucleotide sequence ID" value="XM_040857428.1"/>
</dbReference>
<evidence type="ECO:0000256" key="4">
    <source>
        <dbReference type="ARBA" id="ARBA00022737"/>
    </source>
</evidence>
<dbReference type="Pfam" id="PF00400">
    <property type="entry name" value="WD40"/>
    <property type="match status" value="4"/>
</dbReference>
<dbReference type="PROSITE" id="PS50082">
    <property type="entry name" value="WD_REPEATS_2"/>
    <property type="match status" value="3"/>
</dbReference>
<dbReference type="EMBL" id="MCFJ01000001">
    <property type="protein sequence ID" value="ORY71669.1"/>
    <property type="molecule type" value="Genomic_DNA"/>
</dbReference>
<dbReference type="PROSITE" id="PS50294">
    <property type="entry name" value="WD_REPEATS_REGION"/>
    <property type="match status" value="2"/>
</dbReference>
<dbReference type="GO" id="GO:0000398">
    <property type="term" value="P:mRNA splicing, via spliceosome"/>
    <property type="evidence" value="ECO:0007669"/>
    <property type="project" value="TreeGrafter"/>
</dbReference>
<feature type="repeat" description="WD" evidence="6">
    <location>
        <begin position="127"/>
        <end position="160"/>
    </location>
</feature>
<accession>A0A1Y2EJD0</accession>
<dbReference type="AlphaFoldDB" id="A0A1Y2EJD0"/>
<feature type="repeat" description="WD" evidence="6">
    <location>
        <begin position="11"/>
        <end position="44"/>
    </location>
</feature>
<dbReference type="InterPro" id="IPR051980">
    <property type="entry name" value="WD_repeat_MORG1"/>
</dbReference>
<dbReference type="InterPro" id="IPR020472">
    <property type="entry name" value="WD40_PAC1"/>
</dbReference>
<evidence type="ECO:0000256" key="2">
    <source>
        <dbReference type="ARBA" id="ARBA00022490"/>
    </source>
</evidence>
<evidence type="ECO:0000313" key="7">
    <source>
        <dbReference type="EMBL" id="ORY71669.1"/>
    </source>
</evidence>
<dbReference type="SMART" id="SM00320">
    <property type="entry name" value="WD40"/>
    <property type="match status" value="6"/>
</dbReference>
<name>A0A1Y2EJD0_9PEZI</name>
<gene>
    <name evidence="7" type="ORF">BCR38DRAFT_382483</name>
</gene>
<evidence type="ECO:0000256" key="1">
    <source>
        <dbReference type="ARBA" id="ARBA00004496"/>
    </source>
</evidence>
<dbReference type="Proteomes" id="UP000193689">
    <property type="component" value="Unassembled WGS sequence"/>
</dbReference>